<dbReference type="EMBL" id="KB445584">
    <property type="protein sequence ID" value="EMD86709.1"/>
    <property type="molecule type" value="Genomic_DNA"/>
</dbReference>
<evidence type="ECO:0000313" key="3">
    <source>
        <dbReference type="EMBL" id="EMD86709.1"/>
    </source>
</evidence>
<feature type="transmembrane region" description="Helical" evidence="1">
    <location>
        <begin position="23"/>
        <end position="44"/>
    </location>
</feature>
<feature type="domain" description="Rhodopsin" evidence="2">
    <location>
        <begin position="40"/>
        <end position="275"/>
    </location>
</feature>
<feature type="transmembrane region" description="Helical" evidence="1">
    <location>
        <begin position="248"/>
        <end position="268"/>
    </location>
</feature>
<name>M2TJP6_COCH5</name>
<proteinExistence type="predicted"/>
<keyword evidence="4" id="KW-1185">Reference proteome</keyword>
<dbReference type="eggNOG" id="ENOG502SMZV">
    <property type="taxonomic scope" value="Eukaryota"/>
</dbReference>
<evidence type="ECO:0000313" key="4">
    <source>
        <dbReference type="Proteomes" id="UP000016936"/>
    </source>
</evidence>
<dbReference type="PANTHER" id="PTHR39614:SF2">
    <property type="entry name" value="INTEGRAL MEMBRANE PROTEIN"/>
    <property type="match status" value="1"/>
</dbReference>
<dbReference type="OMA" id="DNHQPWL"/>
<reference evidence="4" key="2">
    <citation type="journal article" date="2013" name="PLoS Genet.">
        <title>Comparative genome structure, secondary metabolite, and effector coding capacity across Cochliobolus pathogens.</title>
        <authorList>
            <person name="Condon B.J."/>
            <person name="Leng Y."/>
            <person name="Wu D."/>
            <person name="Bushley K.E."/>
            <person name="Ohm R.A."/>
            <person name="Otillar R."/>
            <person name="Martin J."/>
            <person name="Schackwitz W."/>
            <person name="Grimwood J."/>
            <person name="MohdZainudin N."/>
            <person name="Xue C."/>
            <person name="Wang R."/>
            <person name="Manning V.A."/>
            <person name="Dhillon B."/>
            <person name="Tu Z.J."/>
            <person name="Steffenson B.J."/>
            <person name="Salamov A."/>
            <person name="Sun H."/>
            <person name="Lowry S."/>
            <person name="LaButti K."/>
            <person name="Han J."/>
            <person name="Copeland A."/>
            <person name="Lindquist E."/>
            <person name="Barry K."/>
            <person name="Schmutz J."/>
            <person name="Baker S.E."/>
            <person name="Ciuffetti L.M."/>
            <person name="Grigoriev I.V."/>
            <person name="Zhong S."/>
            <person name="Turgeon B.G."/>
        </authorList>
    </citation>
    <scope>NUCLEOTIDE SEQUENCE [LARGE SCALE GENOMIC DNA]</scope>
    <source>
        <strain evidence="4">C5 / ATCC 48332 / race O</strain>
    </source>
</reference>
<feature type="transmembrane region" description="Helical" evidence="1">
    <location>
        <begin position="214"/>
        <end position="236"/>
    </location>
</feature>
<reference evidence="3 4" key="1">
    <citation type="journal article" date="2012" name="PLoS Pathog.">
        <title>Diverse lifestyles and strategies of plant pathogenesis encoded in the genomes of eighteen Dothideomycetes fungi.</title>
        <authorList>
            <person name="Ohm R.A."/>
            <person name="Feau N."/>
            <person name="Henrissat B."/>
            <person name="Schoch C.L."/>
            <person name="Horwitz B.A."/>
            <person name="Barry K.W."/>
            <person name="Condon B.J."/>
            <person name="Copeland A.C."/>
            <person name="Dhillon B."/>
            <person name="Glaser F."/>
            <person name="Hesse C.N."/>
            <person name="Kosti I."/>
            <person name="LaButti K."/>
            <person name="Lindquist E.A."/>
            <person name="Lucas S."/>
            <person name="Salamov A.A."/>
            <person name="Bradshaw R.E."/>
            <person name="Ciuffetti L."/>
            <person name="Hamelin R.C."/>
            <person name="Kema G.H.J."/>
            <person name="Lawrence C."/>
            <person name="Scott J.A."/>
            <person name="Spatafora J.W."/>
            <person name="Turgeon B.G."/>
            <person name="de Wit P.J.G.M."/>
            <person name="Zhong S."/>
            <person name="Goodwin S.B."/>
            <person name="Grigoriev I.V."/>
        </authorList>
    </citation>
    <scope>NUCLEOTIDE SEQUENCE [LARGE SCALE GENOMIC DNA]</scope>
    <source>
        <strain evidence="4">C5 / ATCC 48332 / race O</strain>
    </source>
</reference>
<dbReference type="HOGENOM" id="CLU_036632_1_0_1"/>
<dbReference type="AlphaFoldDB" id="M2TJP6"/>
<sequence length="335" mass="37731">MIFHSRTSSVESLVPSTVDNKSGWAWVFIFVSLSIVALSVIVRISVREKPYKADDAFNFLAHVVALVVWIFWAISLVYGLGRSFRVLDDNEISNTQLYFFLSYVFLNIPIALSKISFFLLVKRIFAQTESISGRVLGSTIGLITAWCIASSFVVLLSCSRATLLPNAGAEYCVDSTTGFRVIAALDWFLELIAMALPIYGFYSTSNPWKYIKTLIWMVLVRVPNIVLSVMHILFYSKYMNERQSAIDIVPTFIWAINLLTYNLISATLPSLMKLTKIFGTQGVAVGNFDSEREAAGTNSKTNHSLANLDEYRTYPPSTFSRESEQHFISSRQRNP</sequence>
<keyword evidence="1" id="KW-0812">Transmembrane</keyword>
<gene>
    <name evidence="3" type="ORF">COCHEDRAFT_1034481</name>
</gene>
<accession>M2TJP6</accession>
<evidence type="ECO:0000256" key="1">
    <source>
        <dbReference type="SAM" id="Phobius"/>
    </source>
</evidence>
<keyword evidence="1" id="KW-1133">Transmembrane helix</keyword>
<organism evidence="3 4">
    <name type="scientific">Cochliobolus heterostrophus (strain C5 / ATCC 48332 / race O)</name>
    <name type="common">Southern corn leaf blight fungus</name>
    <name type="synonym">Bipolaris maydis</name>
    <dbReference type="NCBI Taxonomy" id="701091"/>
    <lineage>
        <taxon>Eukaryota</taxon>
        <taxon>Fungi</taxon>
        <taxon>Dikarya</taxon>
        <taxon>Ascomycota</taxon>
        <taxon>Pezizomycotina</taxon>
        <taxon>Dothideomycetes</taxon>
        <taxon>Pleosporomycetidae</taxon>
        <taxon>Pleosporales</taxon>
        <taxon>Pleosporineae</taxon>
        <taxon>Pleosporaceae</taxon>
        <taxon>Bipolaris</taxon>
    </lineage>
</organism>
<feature type="transmembrane region" description="Helical" evidence="1">
    <location>
        <begin position="56"/>
        <end position="78"/>
    </location>
</feature>
<protein>
    <recommendedName>
        <fullName evidence="2">Rhodopsin domain-containing protein</fullName>
    </recommendedName>
</protein>
<feature type="transmembrane region" description="Helical" evidence="1">
    <location>
        <begin position="177"/>
        <end position="202"/>
    </location>
</feature>
<evidence type="ECO:0000259" key="2">
    <source>
        <dbReference type="Pfam" id="PF20684"/>
    </source>
</evidence>
<dbReference type="PANTHER" id="PTHR39614">
    <property type="entry name" value="INTEGRAL MEMBRANE PROTEIN"/>
    <property type="match status" value="1"/>
</dbReference>
<dbReference type="Proteomes" id="UP000016936">
    <property type="component" value="Unassembled WGS sequence"/>
</dbReference>
<dbReference type="Pfam" id="PF20684">
    <property type="entry name" value="Fung_rhodopsin"/>
    <property type="match status" value="1"/>
</dbReference>
<keyword evidence="1" id="KW-0472">Membrane</keyword>
<feature type="transmembrane region" description="Helical" evidence="1">
    <location>
        <begin position="133"/>
        <end position="157"/>
    </location>
</feature>
<dbReference type="InterPro" id="IPR049326">
    <property type="entry name" value="Rhodopsin_dom_fungi"/>
</dbReference>
<feature type="transmembrane region" description="Helical" evidence="1">
    <location>
        <begin position="98"/>
        <end position="121"/>
    </location>
</feature>